<evidence type="ECO:0000256" key="1">
    <source>
        <dbReference type="SAM" id="MobiDB-lite"/>
    </source>
</evidence>
<reference evidence="2" key="1">
    <citation type="submission" date="2022-07" db="EMBL/GenBank/DDBJ databases">
        <title>Genome Sequence of Xylaria arbuscula.</title>
        <authorList>
            <person name="Buettner E."/>
        </authorList>
    </citation>
    <scope>NUCLEOTIDE SEQUENCE</scope>
    <source>
        <strain evidence="2">VT107</strain>
    </source>
</reference>
<feature type="compositionally biased region" description="Polar residues" evidence="1">
    <location>
        <begin position="581"/>
        <end position="597"/>
    </location>
</feature>
<dbReference type="Proteomes" id="UP001148614">
    <property type="component" value="Unassembled WGS sequence"/>
</dbReference>
<name>A0A9W8TQQ9_9PEZI</name>
<gene>
    <name evidence="2" type="ORF">NPX13_g833</name>
</gene>
<dbReference type="VEuPathDB" id="FungiDB:F4678DRAFT_468923"/>
<feature type="compositionally biased region" description="Basic and acidic residues" evidence="1">
    <location>
        <begin position="7"/>
        <end position="23"/>
    </location>
</feature>
<comment type="caution">
    <text evidence="2">The sequence shown here is derived from an EMBL/GenBank/DDBJ whole genome shotgun (WGS) entry which is preliminary data.</text>
</comment>
<sequence>MSQKRPHGTEEYSGDERQDEKGNGRRRAVRPFGMPESEQRARMRRRARIQSRITKTSSDKPPILAGDQTEAIAEARESGSSQLPTSRVGVQGRKPWESLVVGSLGENLSHIERKNREIEQQKFIVRYHEEHSPNEVDHNRRIRDQLIQDRAQMEDNEENNMPEDQREKGERISQRLTLLRWVLDESRCENERVNVRAAIRGYESGQIPYSCDFTLLYAGHIVDKCSDYQSFCVDRYDRLDRYATKYGPGWLWQEPPLAGPRNDVLGKRGICLDRDTQMDKYHIGTYQINLEFRIQRDKVSSNKRKFSSVQGGKSDGTAGATQKEQAQNHNASCQLGTLLDSGATFPIILESDLARLNMDLSKYPAQGVMEINIVGGRRKLKFYEMLVLIRADDGSSLVGQGDEAVWPQERATLGGFCPVLAQPDPRGSISWTNRLSGMIPFDACYISSAPSLARIWLGEDRRDVLGTNRLPAHLRFDPEKRLIVPYPIEFETLRAAARTPDRVVFLHEPSDKSGSLIIDTDTNVKGRSEIAIGKYQTEGGSPGETSYTRFVPSRVLQFEPRKGGTKTIRKQEATKWRQDFIKSSSPKPASQKTMGIV</sequence>
<feature type="region of interest" description="Disordered" evidence="1">
    <location>
        <begin position="1"/>
        <end position="67"/>
    </location>
</feature>
<feature type="region of interest" description="Disordered" evidence="1">
    <location>
        <begin position="303"/>
        <end position="327"/>
    </location>
</feature>
<evidence type="ECO:0000313" key="2">
    <source>
        <dbReference type="EMBL" id="KAJ3579728.1"/>
    </source>
</evidence>
<dbReference type="AlphaFoldDB" id="A0A9W8TQQ9"/>
<organism evidence="2 3">
    <name type="scientific">Xylaria arbuscula</name>
    <dbReference type="NCBI Taxonomy" id="114810"/>
    <lineage>
        <taxon>Eukaryota</taxon>
        <taxon>Fungi</taxon>
        <taxon>Dikarya</taxon>
        <taxon>Ascomycota</taxon>
        <taxon>Pezizomycotina</taxon>
        <taxon>Sordariomycetes</taxon>
        <taxon>Xylariomycetidae</taxon>
        <taxon>Xylariales</taxon>
        <taxon>Xylariaceae</taxon>
        <taxon>Xylaria</taxon>
    </lineage>
</organism>
<keyword evidence="3" id="KW-1185">Reference proteome</keyword>
<evidence type="ECO:0000313" key="3">
    <source>
        <dbReference type="Proteomes" id="UP001148614"/>
    </source>
</evidence>
<accession>A0A9W8TQQ9</accession>
<protein>
    <submittedName>
        <fullName evidence="2">Uncharacterized protein</fullName>
    </submittedName>
</protein>
<dbReference type="EMBL" id="JANPWZ010000064">
    <property type="protein sequence ID" value="KAJ3579728.1"/>
    <property type="molecule type" value="Genomic_DNA"/>
</dbReference>
<feature type="region of interest" description="Disordered" evidence="1">
    <location>
        <begin position="577"/>
        <end position="597"/>
    </location>
</feature>
<proteinExistence type="predicted"/>